<dbReference type="EMBL" id="JABBWM010000086">
    <property type="protein sequence ID" value="KAG2093097.1"/>
    <property type="molecule type" value="Genomic_DNA"/>
</dbReference>
<sequence length="82" mass="9494">MGQSCRSDNRPRLIAAGEILSNGMRLSLARSGNRFRCLRKAVHTHLQPKAAEIYQDMQREHAMDFILDMLNDPKSHQKHTHR</sequence>
<comment type="caution">
    <text evidence="1">The sequence shown here is derived from an EMBL/GenBank/DDBJ whole genome shotgun (WGS) entry which is preliminary data.</text>
</comment>
<proteinExistence type="predicted"/>
<protein>
    <submittedName>
        <fullName evidence="1">Uncharacterized protein</fullName>
    </submittedName>
</protein>
<evidence type="ECO:0000313" key="1">
    <source>
        <dbReference type="EMBL" id="KAG2093097.1"/>
    </source>
</evidence>
<organism evidence="1 2">
    <name type="scientific">Suillus discolor</name>
    <dbReference type="NCBI Taxonomy" id="1912936"/>
    <lineage>
        <taxon>Eukaryota</taxon>
        <taxon>Fungi</taxon>
        <taxon>Dikarya</taxon>
        <taxon>Basidiomycota</taxon>
        <taxon>Agaricomycotina</taxon>
        <taxon>Agaricomycetes</taxon>
        <taxon>Agaricomycetidae</taxon>
        <taxon>Boletales</taxon>
        <taxon>Suillineae</taxon>
        <taxon>Suillaceae</taxon>
        <taxon>Suillus</taxon>
    </lineage>
</organism>
<dbReference type="AlphaFoldDB" id="A0A9P7EWG6"/>
<evidence type="ECO:0000313" key="2">
    <source>
        <dbReference type="Proteomes" id="UP000823399"/>
    </source>
</evidence>
<gene>
    <name evidence="1" type="ORF">F5147DRAFT_423506</name>
</gene>
<dbReference type="Proteomes" id="UP000823399">
    <property type="component" value="Unassembled WGS sequence"/>
</dbReference>
<name>A0A9P7EWG6_9AGAM</name>
<accession>A0A9P7EWG6</accession>
<keyword evidence="2" id="KW-1185">Reference proteome</keyword>
<dbReference type="OrthoDB" id="2789670at2759"/>
<dbReference type="GeneID" id="64692018"/>
<dbReference type="RefSeq" id="XP_041287058.1">
    <property type="nucleotide sequence ID" value="XM_041429759.1"/>
</dbReference>
<reference evidence="1" key="1">
    <citation type="journal article" date="2020" name="New Phytol.">
        <title>Comparative genomics reveals dynamic genome evolution in host specialist ectomycorrhizal fungi.</title>
        <authorList>
            <person name="Lofgren L.A."/>
            <person name="Nguyen N.H."/>
            <person name="Vilgalys R."/>
            <person name="Ruytinx J."/>
            <person name="Liao H.L."/>
            <person name="Branco S."/>
            <person name="Kuo A."/>
            <person name="LaButti K."/>
            <person name="Lipzen A."/>
            <person name="Andreopoulos W."/>
            <person name="Pangilinan J."/>
            <person name="Riley R."/>
            <person name="Hundley H."/>
            <person name="Na H."/>
            <person name="Barry K."/>
            <person name="Grigoriev I.V."/>
            <person name="Stajich J.E."/>
            <person name="Kennedy P.G."/>
        </authorList>
    </citation>
    <scope>NUCLEOTIDE SEQUENCE</scope>
    <source>
        <strain evidence="1">FC423</strain>
    </source>
</reference>